<dbReference type="PANTHER" id="PTHR42967:SF1">
    <property type="entry name" value="MBL FOLD METALLO-HYDROLASE"/>
    <property type="match status" value="1"/>
</dbReference>
<dbReference type="AlphaFoldDB" id="A0A2U8DPX0"/>
<evidence type="ECO:0000313" key="1">
    <source>
        <dbReference type="EMBL" id="AWI04679.1"/>
    </source>
</evidence>
<evidence type="ECO:0000313" key="2">
    <source>
        <dbReference type="Proteomes" id="UP000244910"/>
    </source>
</evidence>
<accession>A0A2U8DPX0</accession>
<dbReference type="OrthoDB" id="9789133at2"/>
<dbReference type="RefSeq" id="WP_032079302.1">
    <property type="nucleotide sequence ID" value="NZ_CP020953.1"/>
</dbReference>
<dbReference type="KEGG" id="cdrk:B9W14_09320"/>
<sequence length="215" mass="24022">MKIKWFGQSCFMITSRSEIKVLTDPYKKMFGYKLPEEIEANIVSTSHNHSDHNNINAVRSSFVHISKPGDFSKHGIEIKGIQTFHDKTSGSKRGKNTVYNFNIDDINICHCGDLGHVLNSNQIAEIGNVDILILPVGGLATINAFDAVQVMKQLNPTIVIPMHYRTKALGLMGYIFGKVDKFISASGLKAKEYEELELNKANIKDYSGIVVLKYD</sequence>
<dbReference type="Proteomes" id="UP000244910">
    <property type="component" value="Chromosome"/>
</dbReference>
<keyword evidence="2" id="KW-1185">Reference proteome</keyword>
<gene>
    <name evidence="1" type="ORF">B9W14_09320</name>
</gene>
<proteinExistence type="predicted"/>
<dbReference type="InterPro" id="IPR036866">
    <property type="entry name" value="RibonucZ/Hydroxyglut_hydro"/>
</dbReference>
<dbReference type="GO" id="GO:0016787">
    <property type="term" value="F:hydrolase activity"/>
    <property type="evidence" value="ECO:0007669"/>
    <property type="project" value="UniProtKB-KW"/>
</dbReference>
<dbReference type="SUPFAM" id="SSF56281">
    <property type="entry name" value="Metallo-hydrolase/oxidoreductase"/>
    <property type="match status" value="1"/>
</dbReference>
<organism evidence="1 2">
    <name type="scientific">Clostridium drakei</name>
    <dbReference type="NCBI Taxonomy" id="332101"/>
    <lineage>
        <taxon>Bacteria</taxon>
        <taxon>Bacillati</taxon>
        <taxon>Bacillota</taxon>
        <taxon>Clostridia</taxon>
        <taxon>Eubacteriales</taxon>
        <taxon>Clostridiaceae</taxon>
        <taxon>Clostridium</taxon>
    </lineage>
</organism>
<dbReference type="EMBL" id="CP020953">
    <property type="protein sequence ID" value="AWI04679.1"/>
    <property type="molecule type" value="Genomic_DNA"/>
</dbReference>
<reference evidence="2" key="1">
    <citation type="submission" date="2017-04" db="EMBL/GenBank/DDBJ databases">
        <authorList>
            <person name="Song Y."/>
            <person name="Cho B.-K."/>
        </authorList>
    </citation>
    <scope>NUCLEOTIDE SEQUENCE [LARGE SCALE GENOMIC DNA]</scope>
    <source>
        <strain evidence="2">SL1</strain>
    </source>
</reference>
<dbReference type="PANTHER" id="PTHR42967">
    <property type="entry name" value="METAL DEPENDENT HYDROLASE"/>
    <property type="match status" value="1"/>
</dbReference>
<protein>
    <submittedName>
        <fullName evidence="1">MBL fold metallo-hydrolase</fullName>
    </submittedName>
</protein>
<dbReference type="Pfam" id="PF13483">
    <property type="entry name" value="Lactamase_B_3"/>
    <property type="match status" value="1"/>
</dbReference>
<dbReference type="Gene3D" id="3.60.15.10">
    <property type="entry name" value="Ribonuclease Z/Hydroxyacylglutathione hydrolase-like"/>
    <property type="match status" value="1"/>
</dbReference>
<keyword evidence="1" id="KW-0378">Hydrolase</keyword>
<name>A0A2U8DPX0_9CLOT</name>